<keyword evidence="4 10" id="KW-0297">G-protein coupled receptor</keyword>
<evidence type="ECO:0000256" key="7">
    <source>
        <dbReference type="ARBA" id="ARBA00023170"/>
    </source>
</evidence>
<dbReference type="GO" id="GO:0005886">
    <property type="term" value="C:plasma membrane"/>
    <property type="evidence" value="ECO:0007669"/>
    <property type="project" value="TreeGrafter"/>
</dbReference>
<keyword evidence="5 12" id="KW-0472">Membrane</keyword>
<dbReference type="InterPro" id="IPR000276">
    <property type="entry name" value="GPCR_Rhodpsn"/>
</dbReference>
<evidence type="ECO:0000256" key="4">
    <source>
        <dbReference type="ARBA" id="ARBA00023040"/>
    </source>
</evidence>
<proteinExistence type="inferred from homology"/>
<dbReference type="GO" id="GO:0007204">
    <property type="term" value="P:positive regulation of cytosolic calcium ion concentration"/>
    <property type="evidence" value="ECO:0007669"/>
    <property type="project" value="TreeGrafter"/>
</dbReference>
<dbReference type="InterPro" id="IPR000826">
    <property type="entry name" value="Formyl_rcpt-rel"/>
</dbReference>
<evidence type="ECO:0000256" key="11">
    <source>
        <dbReference type="SAM" id="MobiDB-lite"/>
    </source>
</evidence>
<dbReference type="SUPFAM" id="SSF81321">
    <property type="entry name" value="Family A G protein-coupled receptor-like"/>
    <property type="match status" value="1"/>
</dbReference>
<evidence type="ECO:0000313" key="15">
    <source>
        <dbReference type="Proteomes" id="UP001066276"/>
    </source>
</evidence>
<dbReference type="GO" id="GO:0006954">
    <property type="term" value="P:inflammatory response"/>
    <property type="evidence" value="ECO:0007669"/>
    <property type="project" value="TreeGrafter"/>
</dbReference>
<feature type="region of interest" description="Disordered" evidence="11">
    <location>
        <begin position="357"/>
        <end position="395"/>
    </location>
</feature>
<dbReference type="GO" id="GO:0004930">
    <property type="term" value="F:G protein-coupled receptor activity"/>
    <property type="evidence" value="ECO:0007669"/>
    <property type="project" value="UniProtKB-KW"/>
</dbReference>
<evidence type="ECO:0000256" key="3">
    <source>
        <dbReference type="ARBA" id="ARBA00022989"/>
    </source>
</evidence>
<evidence type="ECO:0000256" key="10">
    <source>
        <dbReference type="RuleBase" id="RU000688"/>
    </source>
</evidence>
<keyword evidence="6" id="KW-1015">Disulfide bond</keyword>
<accession>A0AAV7SVR9</accession>
<dbReference type="Proteomes" id="UP001066276">
    <property type="component" value="Chromosome 4_1"/>
</dbReference>
<evidence type="ECO:0000256" key="12">
    <source>
        <dbReference type="SAM" id="Phobius"/>
    </source>
</evidence>
<protein>
    <recommendedName>
        <fullName evidence="13">G-protein coupled receptors family 1 profile domain-containing protein</fullName>
    </recommendedName>
</protein>
<evidence type="ECO:0000256" key="2">
    <source>
        <dbReference type="ARBA" id="ARBA00022692"/>
    </source>
</evidence>
<comment type="similarity">
    <text evidence="9">Belongs to the chemokine-like receptor (CMKLR) family.</text>
</comment>
<dbReference type="PROSITE" id="PS50262">
    <property type="entry name" value="G_PROTEIN_RECEP_F1_2"/>
    <property type="match status" value="1"/>
</dbReference>
<keyword evidence="2 10" id="KW-0812">Transmembrane</keyword>
<dbReference type="PRINTS" id="PR00526">
    <property type="entry name" value="FMETLEUPHER"/>
</dbReference>
<feature type="transmembrane region" description="Helical" evidence="12">
    <location>
        <begin position="227"/>
        <end position="251"/>
    </location>
</feature>
<evidence type="ECO:0000259" key="13">
    <source>
        <dbReference type="PROSITE" id="PS50262"/>
    </source>
</evidence>
<evidence type="ECO:0000256" key="6">
    <source>
        <dbReference type="ARBA" id="ARBA00023157"/>
    </source>
</evidence>
<feature type="transmembrane region" description="Helical" evidence="12">
    <location>
        <begin position="263"/>
        <end position="285"/>
    </location>
</feature>
<dbReference type="PROSITE" id="PS00237">
    <property type="entry name" value="G_PROTEIN_RECEP_F1_1"/>
    <property type="match status" value="1"/>
</dbReference>
<feature type="transmembrane region" description="Helical" evidence="12">
    <location>
        <begin position="169"/>
        <end position="190"/>
    </location>
</feature>
<dbReference type="Gene3D" id="1.20.1070.10">
    <property type="entry name" value="Rhodopsin 7-helix transmembrane proteins"/>
    <property type="match status" value="1"/>
</dbReference>
<dbReference type="FunFam" id="1.20.1070.10:FF:000034">
    <property type="entry name" value="G-protein coupled receptor 1"/>
    <property type="match status" value="1"/>
</dbReference>
<dbReference type="Pfam" id="PF00001">
    <property type="entry name" value="7tm_1"/>
    <property type="match status" value="1"/>
</dbReference>
<feature type="transmembrane region" description="Helical" evidence="12">
    <location>
        <begin position="129"/>
        <end position="148"/>
    </location>
</feature>
<keyword evidence="3 12" id="KW-1133">Transmembrane helix</keyword>
<evidence type="ECO:0000256" key="9">
    <source>
        <dbReference type="ARBA" id="ARBA00025736"/>
    </source>
</evidence>
<dbReference type="AlphaFoldDB" id="A0AAV7SVR9"/>
<feature type="transmembrane region" description="Helical" evidence="12">
    <location>
        <begin position="90"/>
        <end position="109"/>
    </location>
</feature>
<keyword evidence="7 10" id="KW-0675">Receptor</keyword>
<name>A0AAV7SVR9_PLEWA</name>
<dbReference type="GO" id="GO:0004875">
    <property type="term" value="F:complement receptor activity"/>
    <property type="evidence" value="ECO:0007669"/>
    <property type="project" value="TreeGrafter"/>
</dbReference>
<dbReference type="GO" id="GO:0007200">
    <property type="term" value="P:phospholipase C-activating G protein-coupled receptor signaling pathway"/>
    <property type="evidence" value="ECO:0007669"/>
    <property type="project" value="TreeGrafter"/>
</dbReference>
<evidence type="ECO:0000256" key="8">
    <source>
        <dbReference type="ARBA" id="ARBA00023224"/>
    </source>
</evidence>
<dbReference type="EMBL" id="JANPWB010000007">
    <property type="protein sequence ID" value="KAJ1168244.1"/>
    <property type="molecule type" value="Genomic_DNA"/>
</dbReference>
<feature type="transmembrane region" description="Helical" evidence="12">
    <location>
        <begin position="55"/>
        <end position="78"/>
    </location>
</feature>
<dbReference type="InterPro" id="IPR017452">
    <property type="entry name" value="GPCR_Rhodpsn_7TM"/>
</dbReference>
<comment type="subcellular location">
    <subcellularLocation>
        <location evidence="1">Membrane</location>
        <topology evidence="1">Multi-pass membrane protein</topology>
    </subcellularLocation>
</comment>
<evidence type="ECO:0000256" key="1">
    <source>
        <dbReference type="ARBA" id="ARBA00004141"/>
    </source>
</evidence>
<dbReference type="PRINTS" id="PR00237">
    <property type="entry name" value="GPCRRHODOPSN"/>
</dbReference>
<evidence type="ECO:0000256" key="5">
    <source>
        <dbReference type="ARBA" id="ARBA00023136"/>
    </source>
</evidence>
<comment type="similarity">
    <text evidence="10">Belongs to the G-protein coupled receptor 1 family.</text>
</comment>
<sequence length="395" mass="44925">MSTLALESLKRHRVGDHILHPLCTRFNMHATNCSVTTEDFAKTVASLGVKATSGIFQTISVLTFILGVPGNGLVLWVLGVRMKLTETTILFLNLSIADFFYLLIVPLRITYAARQFAWPFGEALCKIDFFLAFLNMYASVFFLASVSLDRCLLVGWPMWYRRHRSMQTSVKVCSVVWLMSISLSAPYLFFADNQTLFNQSICFINYAPEEDKVGETGLREWREPTMIAVRFVFAFCIPVTIIIACYTHIGLRVRKMRLTNQSRVYRITVLTVLMFFINWTPYQLFSLGGLLLYAKPTCLFHPSVFLGYPVVYAFAYVNSCVNPILYVFVGGGFTRKLAQSLPAIFERAFNEELLSTSRRGTRKSPKLQPRSTQLKREATLPSISQKENPAYSEDT</sequence>
<reference evidence="14" key="1">
    <citation type="journal article" date="2022" name="bioRxiv">
        <title>Sequencing and chromosome-scale assembly of the giantPleurodeles waltlgenome.</title>
        <authorList>
            <person name="Brown T."/>
            <person name="Elewa A."/>
            <person name="Iarovenko S."/>
            <person name="Subramanian E."/>
            <person name="Araus A.J."/>
            <person name="Petzold A."/>
            <person name="Susuki M."/>
            <person name="Suzuki K.-i.T."/>
            <person name="Hayashi T."/>
            <person name="Toyoda A."/>
            <person name="Oliveira C."/>
            <person name="Osipova E."/>
            <person name="Leigh N.D."/>
            <person name="Simon A."/>
            <person name="Yun M.H."/>
        </authorList>
    </citation>
    <scope>NUCLEOTIDE SEQUENCE</scope>
    <source>
        <strain evidence="14">20211129_DDA</strain>
        <tissue evidence="14">Liver</tissue>
    </source>
</reference>
<dbReference type="PANTHER" id="PTHR24225:SF24">
    <property type="entry name" value="G-PROTEIN COUPLED RECEPTORS FAMILY 1 PROFILE DOMAIN-CONTAINING PROTEIN"/>
    <property type="match status" value="1"/>
</dbReference>
<comment type="caution">
    <text evidence="14">The sequence shown here is derived from an EMBL/GenBank/DDBJ whole genome shotgun (WGS) entry which is preliminary data.</text>
</comment>
<gene>
    <name evidence="14" type="ORF">NDU88_000191</name>
</gene>
<feature type="domain" description="G-protein coupled receptors family 1 profile" evidence="13">
    <location>
        <begin position="70"/>
        <end position="326"/>
    </location>
</feature>
<dbReference type="PANTHER" id="PTHR24225">
    <property type="entry name" value="CHEMOTACTIC RECEPTOR"/>
    <property type="match status" value="1"/>
</dbReference>
<feature type="transmembrane region" description="Helical" evidence="12">
    <location>
        <begin position="305"/>
        <end position="329"/>
    </location>
</feature>
<organism evidence="14 15">
    <name type="scientific">Pleurodeles waltl</name>
    <name type="common">Iberian ribbed newt</name>
    <dbReference type="NCBI Taxonomy" id="8319"/>
    <lineage>
        <taxon>Eukaryota</taxon>
        <taxon>Metazoa</taxon>
        <taxon>Chordata</taxon>
        <taxon>Craniata</taxon>
        <taxon>Vertebrata</taxon>
        <taxon>Euteleostomi</taxon>
        <taxon>Amphibia</taxon>
        <taxon>Batrachia</taxon>
        <taxon>Caudata</taxon>
        <taxon>Salamandroidea</taxon>
        <taxon>Salamandridae</taxon>
        <taxon>Pleurodelinae</taxon>
        <taxon>Pleurodeles</taxon>
    </lineage>
</organism>
<keyword evidence="15" id="KW-1185">Reference proteome</keyword>
<evidence type="ECO:0000313" key="14">
    <source>
        <dbReference type="EMBL" id="KAJ1168244.1"/>
    </source>
</evidence>
<keyword evidence="8 10" id="KW-0807">Transducer</keyword>